<name>A0A1I4X1D8_9FLAO</name>
<evidence type="ECO:0000313" key="2">
    <source>
        <dbReference type="EMBL" id="SFN19190.1"/>
    </source>
</evidence>
<protein>
    <submittedName>
        <fullName evidence="2">3-hydroxyacyl-[acyl-carrier-protein] dehydratase</fullName>
    </submittedName>
</protein>
<keyword evidence="3" id="KW-1185">Reference proteome</keyword>
<proteinExistence type="predicted"/>
<accession>A0A1I4X1D8</accession>
<evidence type="ECO:0000259" key="1">
    <source>
        <dbReference type="Pfam" id="PF22818"/>
    </source>
</evidence>
<evidence type="ECO:0000313" key="3">
    <source>
        <dbReference type="Proteomes" id="UP000199036"/>
    </source>
</evidence>
<dbReference type="Proteomes" id="UP000199036">
    <property type="component" value="Unassembled WGS sequence"/>
</dbReference>
<dbReference type="InterPro" id="IPR029069">
    <property type="entry name" value="HotDog_dom_sf"/>
</dbReference>
<feature type="domain" description="ApeI dehydratase-like" evidence="1">
    <location>
        <begin position="15"/>
        <end position="101"/>
    </location>
</feature>
<dbReference type="AlphaFoldDB" id="A0A1I4X1D8"/>
<dbReference type="EMBL" id="FOVI01000002">
    <property type="protein sequence ID" value="SFN19190.1"/>
    <property type="molecule type" value="Genomic_DNA"/>
</dbReference>
<dbReference type="Pfam" id="PF22818">
    <property type="entry name" value="ApeI-like"/>
    <property type="match status" value="1"/>
</dbReference>
<dbReference type="RefSeq" id="WP_091518197.1">
    <property type="nucleotide sequence ID" value="NZ_FOVI01000002.1"/>
</dbReference>
<dbReference type="SUPFAM" id="SSF54637">
    <property type="entry name" value="Thioesterase/thiol ester dehydrase-isomerase"/>
    <property type="match status" value="1"/>
</dbReference>
<reference evidence="3" key="1">
    <citation type="submission" date="2016-10" db="EMBL/GenBank/DDBJ databases">
        <authorList>
            <person name="Varghese N."/>
            <person name="Submissions S."/>
        </authorList>
    </citation>
    <scope>NUCLEOTIDE SEQUENCE [LARGE SCALE GENOMIC DNA]</scope>
    <source>
        <strain evidence="3">DS-12</strain>
    </source>
</reference>
<dbReference type="OrthoDB" id="9772788at2"/>
<organism evidence="2 3">
    <name type="scientific">Paenimyroides ummariense</name>
    <dbReference type="NCBI Taxonomy" id="913024"/>
    <lineage>
        <taxon>Bacteria</taxon>
        <taxon>Pseudomonadati</taxon>
        <taxon>Bacteroidota</taxon>
        <taxon>Flavobacteriia</taxon>
        <taxon>Flavobacteriales</taxon>
        <taxon>Flavobacteriaceae</taxon>
        <taxon>Paenimyroides</taxon>
    </lineage>
</organism>
<dbReference type="InterPro" id="IPR054545">
    <property type="entry name" value="ApeI-like"/>
</dbReference>
<dbReference type="Gene3D" id="3.10.129.10">
    <property type="entry name" value="Hotdog Thioesterase"/>
    <property type="match status" value="1"/>
</dbReference>
<sequence length="122" mass="13858">MLIPHFYSVKEFNFTDNQLKSIIELNPEHDVFKGHFPNNPVTPGVCMLQILKELTEQATNTNLFIKECSNVKFMALINPEVNPILEITIDINPLEENFKIKASASFNETVALKVNALLTQQL</sequence>
<dbReference type="STRING" id="913024.SAMN05421741_10238"/>
<gene>
    <name evidence="2" type="ORF">SAMN05421741_10238</name>
</gene>
<dbReference type="GO" id="GO:0016829">
    <property type="term" value="F:lyase activity"/>
    <property type="evidence" value="ECO:0007669"/>
    <property type="project" value="UniProtKB-KW"/>
</dbReference>